<dbReference type="Proteomes" id="UP001652504">
    <property type="component" value="Unassembled WGS sequence"/>
</dbReference>
<reference evidence="4 5" key="1">
    <citation type="submission" date="2022-10" db="EMBL/GenBank/DDBJ databases">
        <title>Aestuariibacter sp. AA17 isolated from Montipora capitata coral fragment.</title>
        <authorList>
            <person name="Emsley S.A."/>
            <person name="Pfannmuller K.M."/>
            <person name="Loughran R.M."/>
            <person name="Shlafstein M."/>
            <person name="Papke E."/>
            <person name="Saw J.H."/>
            <person name="Ushijima B."/>
            <person name="Videau P."/>
        </authorList>
    </citation>
    <scope>NUCLEOTIDE SEQUENCE [LARGE SCALE GENOMIC DNA]</scope>
    <source>
        <strain evidence="4 5">AA17</strain>
    </source>
</reference>
<organism evidence="4 5">
    <name type="scientific">Fluctibacter corallii</name>
    <dbReference type="NCBI Taxonomy" id="2984329"/>
    <lineage>
        <taxon>Bacteria</taxon>
        <taxon>Pseudomonadati</taxon>
        <taxon>Pseudomonadota</taxon>
        <taxon>Gammaproteobacteria</taxon>
        <taxon>Alteromonadales</taxon>
        <taxon>Alteromonadaceae</taxon>
        <taxon>Fluctibacter</taxon>
    </lineage>
</organism>
<dbReference type="PRINTS" id="PR01805">
    <property type="entry name" value="VACJLIPOPROT"/>
</dbReference>
<evidence type="ECO:0000256" key="2">
    <source>
        <dbReference type="ARBA" id="ARBA00022729"/>
    </source>
</evidence>
<keyword evidence="4" id="KW-0449">Lipoprotein</keyword>
<evidence type="ECO:0000256" key="1">
    <source>
        <dbReference type="ARBA" id="ARBA00010634"/>
    </source>
</evidence>
<keyword evidence="2" id="KW-0732">Signal</keyword>
<comment type="similarity">
    <text evidence="1">Belongs to the MlaA family.</text>
</comment>
<dbReference type="PANTHER" id="PTHR30035">
    <property type="entry name" value="LIPOPROTEIN VACJ-RELATED"/>
    <property type="match status" value="1"/>
</dbReference>
<name>A0ABT3A3N8_9ALTE</name>
<accession>A0ABT3A3N8</accession>
<dbReference type="RefSeq" id="WP_263710970.1">
    <property type="nucleotide sequence ID" value="NZ_JAOWKX010000001.1"/>
</dbReference>
<sequence length="251" mass="27704">MFLLVLTGCASNSSVQEQAEQHADPKDPFESVNRELWDFNYDVLDKHVLRPVTVAYVDYMPGFARTGLLNMAENLEEPANTVNNLLQGKVDDSLVSIGRFVLNSTVGILGAFDVATEIGLEVKDEDFGEVLGVYGVETGPYLMIPALGPNDVRSGAGDIVDSAYFPLADLNFYLSFMRAGIKAIETRAALIEQEQMLEQSLDPYTFVKNAYFQNLTFKVTDGQAGEDEVPEMAPNESEEELEEIDALLDEL</sequence>
<dbReference type="EMBL" id="JAOWKX010000001">
    <property type="protein sequence ID" value="MCV2883302.1"/>
    <property type="molecule type" value="Genomic_DNA"/>
</dbReference>
<evidence type="ECO:0000256" key="3">
    <source>
        <dbReference type="SAM" id="MobiDB-lite"/>
    </source>
</evidence>
<comment type="caution">
    <text evidence="4">The sequence shown here is derived from an EMBL/GenBank/DDBJ whole genome shotgun (WGS) entry which is preliminary data.</text>
</comment>
<proteinExistence type="inferred from homology"/>
<keyword evidence="5" id="KW-1185">Reference proteome</keyword>
<dbReference type="InterPro" id="IPR007428">
    <property type="entry name" value="MlaA"/>
</dbReference>
<gene>
    <name evidence="4" type="ORF">OE749_01155</name>
</gene>
<dbReference type="Pfam" id="PF04333">
    <property type="entry name" value="MlaA"/>
    <property type="match status" value="1"/>
</dbReference>
<evidence type="ECO:0000313" key="4">
    <source>
        <dbReference type="EMBL" id="MCV2883302.1"/>
    </source>
</evidence>
<dbReference type="PANTHER" id="PTHR30035:SF3">
    <property type="entry name" value="INTERMEMBRANE PHOSPHOLIPID TRANSPORT SYSTEM LIPOPROTEIN MLAA"/>
    <property type="match status" value="1"/>
</dbReference>
<evidence type="ECO:0000313" key="5">
    <source>
        <dbReference type="Proteomes" id="UP001652504"/>
    </source>
</evidence>
<protein>
    <submittedName>
        <fullName evidence="4">VacJ family lipoprotein</fullName>
    </submittedName>
</protein>
<feature type="region of interest" description="Disordered" evidence="3">
    <location>
        <begin position="224"/>
        <end position="244"/>
    </location>
</feature>